<dbReference type="AlphaFoldDB" id="A0AAQ3MHW3"/>
<organism evidence="3 4">
    <name type="scientific">Vigna mungo</name>
    <name type="common">Black gram</name>
    <name type="synonym">Phaseolus mungo</name>
    <dbReference type="NCBI Taxonomy" id="3915"/>
    <lineage>
        <taxon>Eukaryota</taxon>
        <taxon>Viridiplantae</taxon>
        <taxon>Streptophyta</taxon>
        <taxon>Embryophyta</taxon>
        <taxon>Tracheophyta</taxon>
        <taxon>Spermatophyta</taxon>
        <taxon>Magnoliopsida</taxon>
        <taxon>eudicotyledons</taxon>
        <taxon>Gunneridae</taxon>
        <taxon>Pentapetalae</taxon>
        <taxon>rosids</taxon>
        <taxon>fabids</taxon>
        <taxon>Fabales</taxon>
        <taxon>Fabaceae</taxon>
        <taxon>Papilionoideae</taxon>
        <taxon>50 kb inversion clade</taxon>
        <taxon>NPAAA clade</taxon>
        <taxon>indigoferoid/millettioid clade</taxon>
        <taxon>Phaseoleae</taxon>
        <taxon>Vigna</taxon>
    </lineage>
</organism>
<evidence type="ECO:0000256" key="1">
    <source>
        <dbReference type="SAM" id="Coils"/>
    </source>
</evidence>
<accession>A0AAQ3MHW3</accession>
<sequence>MRDLVGEHVSHVRVTRLLIVDDLNGGDELVESSDKGGGEFTSGVSRPSYLETIEWESGSEAQSPTIYSEKDISRTTISLHVGMGKFLPIVCRSFVAIGGQLTRSIITRHVSSLRRIWNDGPTGHALSGVLLSSLLRPGNNSNSSRFPSLLQRTSACKTRMSVPDFYRPPSIYLAASLSNDSLSASLMRILTSWRSTSCSFLPPERTPSLLRGRRPWETRSQRLGTPSRPCLPTLVVDMEQLSNTVAAMAVPPLEKKRSHKEGERSSSKRSRHEGNAPTKLSGDYTELEGAKEVQAELAEERKASMELHARLKALTATHELDEARRKRKEALEKARLTQIKGDRMIKEYKRLKGTKDEAELTIQNKAFVTKMSKAEEEIKASKESVMTPKSHYLKPLKIQQNSI</sequence>
<evidence type="ECO:0000313" key="4">
    <source>
        <dbReference type="Proteomes" id="UP001374535"/>
    </source>
</evidence>
<feature type="region of interest" description="Disordered" evidence="2">
    <location>
        <begin position="248"/>
        <end position="287"/>
    </location>
</feature>
<evidence type="ECO:0000313" key="3">
    <source>
        <dbReference type="EMBL" id="WVY91200.1"/>
    </source>
</evidence>
<evidence type="ECO:0000256" key="2">
    <source>
        <dbReference type="SAM" id="MobiDB-lite"/>
    </source>
</evidence>
<feature type="coiled-coil region" evidence="1">
    <location>
        <begin position="290"/>
        <end position="340"/>
    </location>
</feature>
<gene>
    <name evidence="3" type="ORF">V8G54_036714</name>
</gene>
<keyword evidence="1" id="KW-0175">Coiled coil</keyword>
<dbReference type="Proteomes" id="UP001374535">
    <property type="component" value="Chromosome 11"/>
</dbReference>
<proteinExistence type="predicted"/>
<dbReference type="EMBL" id="CP144690">
    <property type="protein sequence ID" value="WVY91200.1"/>
    <property type="molecule type" value="Genomic_DNA"/>
</dbReference>
<name>A0AAQ3MHW3_VIGMU</name>
<protein>
    <submittedName>
        <fullName evidence="3">Uncharacterized protein</fullName>
    </submittedName>
</protein>
<reference evidence="3 4" key="1">
    <citation type="journal article" date="2023" name="Life. Sci Alliance">
        <title>Evolutionary insights into 3D genome organization and epigenetic landscape of Vigna mungo.</title>
        <authorList>
            <person name="Junaid A."/>
            <person name="Singh B."/>
            <person name="Bhatia S."/>
        </authorList>
    </citation>
    <scope>NUCLEOTIDE SEQUENCE [LARGE SCALE GENOMIC DNA]</scope>
    <source>
        <strain evidence="3">Urdbean</strain>
    </source>
</reference>
<keyword evidence="4" id="KW-1185">Reference proteome</keyword>